<keyword evidence="4" id="KW-1185">Reference proteome</keyword>
<feature type="compositionally biased region" description="Acidic residues" evidence="1">
    <location>
        <begin position="202"/>
        <end position="220"/>
    </location>
</feature>
<feature type="domain" description="HAT C-terminal dimerisation" evidence="2">
    <location>
        <begin position="108"/>
        <end position="150"/>
    </location>
</feature>
<proteinExistence type="predicted"/>
<dbReference type="EMBL" id="JAJSOF020000011">
    <property type="protein sequence ID" value="KAJ4444937.1"/>
    <property type="molecule type" value="Genomic_DNA"/>
</dbReference>
<dbReference type="Proteomes" id="UP001148838">
    <property type="component" value="Unassembled WGS sequence"/>
</dbReference>
<evidence type="ECO:0000313" key="3">
    <source>
        <dbReference type="EMBL" id="KAJ4444937.1"/>
    </source>
</evidence>
<sequence length="288" mass="33427">MYPVSNIEQIKPLWWIYREKQIKDVLKHYKNIMACLEELQETSTAQGQAAALLKLFEDGSTLLGLPIVNDNRSEDKFHELFKQVMDRIEDLQPVKLSREEIHQEDTEILLRLMLVLPSSLHETERSFSTLRRLKTYLRNTMTQKRLNHVAVCQTHKTEVDKLETRYVVNIFISTNKRRKQIFGKDKYPYRGPVVMYDSLDVDSASDSEDSDELVNPDDTDTSPSTSEYEMLSPVKAQAATLTDDIINKYRKMNDHVETLITKGSNKHIILSTAKKFRCTFGFVYKAVD</sequence>
<dbReference type="InterPro" id="IPR008906">
    <property type="entry name" value="HATC_C_dom"/>
</dbReference>
<evidence type="ECO:0000313" key="4">
    <source>
        <dbReference type="Proteomes" id="UP001148838"/>
    </source>
</evidence>
<dbReference type="PANTHER" id="PTHR45749">
    <property type="match status" value="1"/>
</dbReference>
<organism evidence="3 4">
    <name type="scientific">Periplaneta americana</name>
    <name type="common">American cockroach</name>
    <name type="synonym">Blatta americana</name>
    <dbReference type="NCBI Taxonomy" id="6978"/>
    <lineage>
        <taxon>Eukaryota</taxon>
        <taxon>Metazoa</taxon>
        <taxon>Ecdysozoa</taxon>
        <taxon>Arthropoda</taxon>
        <taxon>Hexapoda</taxon>
        <taxon>Insecta</taxon>
        <taxon>Pterygota</taxon>
        <taxon>Neoptera</taxon>
        <taxon>Polyneoptera</taxon>
        <taxon>Dictyoptera</taxon>
        <taxon>Blattodea</taxon>
        <taxon>Blattoidea</taxon>
        <taxon>Blattidae</taxon>
        <taxon>Blattinae</taxon>
        <taxon>Periplaneta</taxon>
    </lineage>
</organism>
<comment type="caution">
    <text evidence="3">The sequence shown here is derived from an EMBL/GenBank/DDBJ whole genome shotgun (WGS) entry which is preliminary data.</text>
</comment>
<reference evidence="3 4" key="1">
    <citation type="journal article" date="2022" name="Allergy">
        <title>Genome assembly and annotation of Periplaneta americana reveal a comprehensive cockroach allergen profile.</title>
        <authorList>
            <person name="Wang L."/>
            <person name="Xiong Q."/>
            <person name="Saelim N."/>
            <person name="Wang L."/>
            <person name="Nong W."/>
            <person name="Wan A.T."/>
            <person name="Shi M."/>
            <person name="Liu X."/>
            <person name="Cao Q."/>
            <person name="Hui J.H.L."/>
            <person name="Sookrung N."/>
            <person name="Leung T.F."/>
            <person name="Tungtrongchitr A."/>
            <person name="Tsui S.K.W."/>
        </authorList>
    </citation>
    <scope>NUCLEOTIDE SEQUENCE [LARGE SCALE GENOMIC DNA]</scope>
    <source>
        <strain evidence="3">PWHHKU_190912</strain>
    </source>
</reference>
<accession>A0ABQ8TG83</accession>
<evidence type="ECO:0000256" key="1">
    <source>
        <dbReference type="SAM" id="MobiDB-lite"/>
    </source>
</evidence>
<feature type="region of interest" description="Disordered" evidence="1">
    <location>
        <begin position="202"/>
        <end position="227"/>
    </location>
</feature>
<name>A0ABQ8TG83_PERAM</name>
<gene>
    <name evidence="3" type="ORF">ANN_06736</name>
</gene>
<dbReference type="Pfam" id="PF05699">
    <property type="entry name" value="Dimer_Tnp_hAT"/>
    <property type="match status" value="1"/>
</dbReference>
<protein>
    <recommendedName>
        <fullName evidence="2">HAT C-terminal dimerisation domain-containing protein</fullName>
    </recommendedName>
</protein>
<dbReference type="PANTHER" id="PTHR45749:SF21">
    <property type="entry name" value="DUF4371 DOMAIN-CONTAINING PROTEIN"/>
    <property type="match status" value="1"/>
</dbReference>
<evidence type="ECO:0000259" key="2">
    <source>
        <dbReference type="Pfam" id="PF05699"/>
    </source>
</evidence>